<dbReference type="Proteomes" id="UP000017746">
    <property type="component" value="Chromosome"/>
</dbReference>
<evidence type="ECO:0000256" key="2">
    <source>
        <dbReference type="SAM" id="SignalP"/>
    </source>
</evidence>
<evidence type="ECO:0000259" key="3">
    <source>
        <dbReference type="Pfam" id="PF00188"/>
    </source>
</evidence>
<evidence type="ECO:0000313" key="4">
    <source>
        <dbReference type="EMBL" id="AGZ43390.1"/>
    </source>
</evidence>
<protein>
    <recommendedName>
        <fullName evidence="3">SCP domain-containing protein</fullName>
    </recommendedName>
</protein>
<evidence type="ECO:0000313" key="5">
    <source>
        <dbReference type="Proteomes" id="UP000017746"/>
    </source>
</evidence>
<dbReference type="OrthoDB" id="8611574at2"/>
<proteinExistence type="predicted"/>
<dbReference type="HOGENOM" id="CLU_048111_2_1_11"/>
<feature type="compositionally biased region" description="Polar residues" evidence="1">
    <location>
        <begin position="154"/>
        <end position="169"/>
    </location>
</feature>
<organism evidence="4 5">
    <name type="scientific">Actinoplanes friuliensis DSM 7358</name>
    <dbReference type="NCBI Taxonomy" id="1246995"/>
    <lineage>
        <taxon>Bacteria</taxon>
        <taxon>Bacillati</taxon>
        <taxon>Actinomycetota</taxon>
        <taxon>Actinomycetes</taxon>
        <taxon>Micromonosporales</taxon>
        <taxon>Micromonosporaceae</taxon>
        <taxon>Actinoplanes</taxon>
    </lineage>
</organism>
<dbReference type="Gene3D" id="3.40.33.10">
    <property type="entry name" value="CAP"/>
    <property type="match status" value="1"/>
</dbReference>
<feature type="compositionally biased region" description="Basic and acidic residues" evidence="1">
    <location>
        <begin position="126"/>
        <end position="140"/>
    </location>
</feature>
<feature type="domain" description="SCP" evidence="3">
    <location>
        <begin position="172"/>
        <end position="288"/>
    </location>
</feature>
<dbReference type="AlphaFoldDB" id="U5W5W4"/>
<dbReference type="Pfam" id="PF00188">
    <property type="entry name" value="CAP"/>
    <property type="match status" value="1"/>
</dbReference>
<dbReference type="SUPFAM" id="SSF55797">
    <property type="entry name" value="PR-1-like"/>
    <property type="match status" value="1"/>
</dbReference>
<gene>
    <name evidence="4" type="ORF">AFR_25630</name>
</gene>
<dbReference type="STRING" id="1246995.AFR_25630"/>
<evidence type="ECO:0000256" key="1">
    <source>
        <dbReference type="SAM" id="MobiDB-lite"/>
    </source>
</evidence>
<dbReference type="CDD" id="cd05379">
    <property type="entry name" value="CAP_bacterial"/>
    <property type="match status" value="1"/>
</dbReference>
<dbReference type="eggNOG" id="COG2340">
    <property type="taxonomic scope" value="Bacteria"/>
</dbReference>
<dbReference type="InterPro" id="IPR014044">
    <property type="entry name" value="CAP_dom"/>
</dbReference>
<dbReference type="PANTHER" id="PTHR31157:SF1">
    <property type="entry name" value="SCP DOMAIN-CONTAINING PROTEIN"/>
    <property type="match status" value="1"/>
</dbReference>
<dbReference type="KEGG" id="afs:AFR_25630"/>
<keyword evidence="2" id="KW-0732">Signal</keyword>
<accession>U5W5W4</accession>
<reference evidence="4 5" key="1">
    <citation type="journal article" date="2014" name="J. Biotechnol.">
        <title>Complete genome sequence of the actinobacterium Actinoplanes friuliensis HAG 010964, producer of the lipopeptide antibiotic friulimycin.</title>
        <authorList>
            <person name="Ruckert C."/>
            <person name="Szczepanowski R."/>
            <person name="Albersmeier A."/>
            <person name="Goesmann A."/>
            <person name="Fischer N."/>
            <person name="Steinkamper A."/>
            <person name="Puhler A."/>
            <person name="Biener R."/>
            <person name="Schwartz D."/>
            <person name="Kalinowski J."/>
        </authorList>
    </citation>
    <scope>NUCLEOTIDE SEQUENCE [LARGE SCALE GENOMIC DNA]</scope>
    <source>
        <strain evidence="4 5">DSM 7358</strain>
    </source>
</reference>
<dbReference type="PANTHER" id="PTHR31157">
    <property type="entry name" value="SCP DOMAIN-CONTAINING PROTEIN"/>
    <property type="match status" value="1"/>
</dbReference>
<name>U5W5W4_9ACTN</name>
<dbReference type="RefSeq" id="WP_023364045.1">
    <property type="nucleotide sequence ID" value="NC_022657.1"/>
</dbReference>
<dbReference type="InterPro" id="IPR035940">
    <property type="entry name" value="CAP_sf"/>
</dbReference>
<feature type="chain" id="PRO_5004665580" description="SCP domain-containing protein" evidence="2">
    <location>
        <begin position="29"/>
        <end position="292"/>
    </location>
</feature>
<dbReference type="PATRIC" id="fig|1246995.3.peg.5195"/>
<dbReference type="EMBL" id="CP006272">
    <property type="protein sequence ID" value="AGZ43390.1"/>
    <property type="molecule type" value="Genomic_DNA"/>
</dbReference>
<feature type="signal peptide" evidence="2">
    <location>
        <begin position="1"/>
        <end position="28"/>
    </location>
</feature>
<keyword evidence="5" id="KW-1185">Reference proteome</keyword>
<feature type="compositionally biased region" description="Low complexity" evidence="1">
    <location>
        <begin position="89"/>
        <end position="124"/>
    </location>
</feature>
<sequence>MRKPAVVVTAAVSAVLAGGIMVATTAGAEETPDAVTAPSVQWPDLPAIPQLPGGADLPAVPAVPGNPGPAAGHAAPAHQARPDDQAGTADQAEPADDQAQPNDQRPAVIRPARPAAATTPATADAGEDKRNKATQPDKPKTLAAQPGNAKRDVTASQALSTDPRSSVQQQALELVNENRRRGGCENLSVDRRLIVAANKHAADMARRGYFAHEDSQGDRAGERVEDAGYRWKRFGENIARGQDSVYEVVNGWMNSPEHRENIMDCDLHQVGVGLAFSGDRTPYWVQDFATPQ</sequence>
<feature type="compositionally biased region" description="Low complexity" evidence="1">
    <location>
        <begin position="58"/>
        <end position="78"/>
    </location>
</feature>
<feature type="region of interest" description="Disordered" evidence="1">
    <location>
        <begin position="30"/>
        <end position="169"/>
    </location>
</feature>